<protein>
    <submittedName>
        <fullName evidence="2">Uncharacterized protein</fullName>
    </submittedName>
</protein>
<name>A0A8T0PJH7_PANVG</name>
<evidence type="ECO:0000313" key="3">
    <source>
        <dbReference type="Proteomes" id="UP000823388"/>
    </source>
</evidence>
<evidence type="ECO:0000313" key="2">
    <source>
        <dbReference type="EMBL" id="KAG2561058.1"/>
    </source>
</evidence>
<proteinExistence type="predicted"/>
<feature type="region of interest" description="Disordered" evidence="1">
    <location>
        <begin position="1"/>
        <end position="26"/>
    </location>
</feature>
<comment type="caution">
    <text evidence="2">The sequence shown here is derived from an EMBL/GenBank/DDBJ whole genome shotgun (WGS) entry which is preliminary data.</text>
</comment>
<keyword evidence="3" id="KW-1185">Reference proteome</keyword>
<evidence type="ECO:0000256" key="1">
    <source>
        <dbReference type="SAM" id="MobiDB-lite"/>
    </source>
</evidence>
<reference evidence="2" key="1">
    <citation type="submission" date="2020-05" db="EMBL/GenBank/DDBJ databases">
        <title>WGS assembly of Panicum virgatum.</title>
        <authorList>
            <person name="Lovell J.T."/>
            <person name="Jenkins J."/>
            <person name="Shu S."/>
            <person name="Juenger T.E."/>
            <person name="Schmutz J."/>
        </authorList>
    </citation>
    <scope>NUCLEOTIDE SEQUENCE</scope>
    <source>
        <strain evidence="2">AP13</strain>
    </source>
</reference>
<accession>A0A8T0PJH7</accession>
<dbReference type="AlphaFoldDB" id="A0A8T0PJH7"/>
<gene>
    <name evidence="2" type="ORF">PVAP13_8KG108301</name>
</gene>
<organism evidence="2 3">
    <name type="scientific">Panicum virgatum</name>
    <name type="common">Blackwell switchgrass</name>
    <dbReference type="NCBI Taxonomy" id="38727"/>
    <lineage>
        <taxon>Eukaryota</taxon>
        <taxon>Viridiplantae</taxon>
        <taxon>Streptophyta</taxon>
        <taxon>Embryophyta</taxon>
        <taxon>Tracheophyta</taxon>
        <taxon>Spermatophyta</taxon>
        <taxon>Magnoliopsida</taxon>
        <taxon>Liliopsida</taxon>
        <taxon>Poales</taxon>
        <taxon>Poaceae</taxon>
        <taxon>PACMAD clade</taxon>
        <taxon>Panicoideae</taxon>
        <taxon>Panicodae</taxon>
        <taxon>Paniceae</taxon>
        <taxon>Panicinae</taxon>
        <taxon>Panicum</taxon>
        <taxon>Panicum sect. Hiantes</taxon>
    </lineage>
</organism>
<sequence length="178" mass="18401">MPGPVSSAEARAQSHLVSSPTPPTIARSFRLPQTRPLACSVPPVAGATPRPTTFVGAAPQPGASGLTSLAGAGSHAAKGRNCGSSAARSTRMVSFRLRIPSIGAPRDRFDGTSSSSMLPASCSLLSPWKRRAMVECPWLSSWDPRRLELLADFAPILTASPALTPPGSGVVGLMMDQA</sequence>
<dbReference type="EMBL" id="CM029051">
    <property type="protein sequence ID" value="KAG2561058.1"/>
    <property type="molecule type" value="Genomic_DNA"/>
</dbReference>
<dbReference type="Proteomes" id="UP000823388">
    <property type="component" value="Chromosome 8K"/>
</dbReference>